<sequence>MEKKIRSIRFKDNPRPIVKNLEADGQHYLDNTEQMSSSLASPVTKKKLEKNKVSLFCCLDSLGINNFNPKDPL</sequence>
<dbReference type="AlphaFoldDB" id="A0A0K0FSP9"/>
<protein>
    <submittedName>
        <fullName evidence="2">Uncharacterized protein</fullName>
    </submittedName>
</protein>
<dbReference type="WBParaSite" id="SVE_1402800.1">
    <property type="protein sequence ID" value="SVE_1402800.1"/>
    <property type="gene ID" value="SVE_1402800"/>
</dbReference>
<organism evidence="1 2">
    <name type="scientific">Strongyloides venezuelensis</name>
    <name type="common">Threadworm</name>
    <dbReference type="NCBI Taxonomy" id="75913"/>
    <lineage>
        <taxon>Eukaryota</taxon>
        <taxon>Metazoa</taxon>
        <taxon>Ecdysozoa</taxon>
        <taxon>Nematoda</taxon>
        <taxon>Chromadorea</taxon>
        <taxon>Rhabditida</taxon>
        <taxon>Tylenchina</taxon>
        <taxon>Panagrolaimomorpha</taxon>
        <taxon>Strongyloidoidea</taxon>
        <taxon>Strongyloididae</taxon>
        <taxon>Strongyloides</taxon>
    </lineage>
</organism>
<evidence type="ECO:0000313" key="2">
    <source>
        <dbReference type="WBParaSite" id="SVE_1402800.1"/>
    </source>
</evidence>
<accession>A0A0K0FSP9</accession>
<reference evidence="1" key="1">
    <citation type="submission" date="2014-07" db="EMBL/GenBank/DDBJ databases">
        <authorList>
            <person name="Martin A.A"/>
            <person name="De Silva N."/>
        </authorList>
    </citation>
    <scope>NUCLEOTIDE SEQUENCE</scope>
</reference>
<dbReference type="Proteomes" id="UP000035680">
    <property type="component" value="Unassembled WGS sequence"/>
</dbReference>
<keyword evidence="1" id="KW-1185">Reference proteome</keyword>
<name>A0A0K0FSP9_STRVS</name>
<proteinExistence type="predicted"/>
<reference evidence="2" key="2">
    <citation type="submission" date="2015-08" db="UniProtKB">
        <authorList>
            <consortium name="WormBaseParasite"/>
        </authorList>
    </citation>
    <scope>IDENTIFICATION</scope>
</reference>
<evidence type="ECO:0000313" key="1">
    <source>
        <dbReference type="Proteomes" id="UP000035680"/>
    </source>
</evidence>